<comment type="caution">
    <text evidence="1">The sequence shown here is derived from an EMBL/GenBank/DDBJ whole genome shotgun (WGS) entry which is preliminary data.</text>
</comment>
<organism evidence="1 2">
    <name type="scientific">Caerostris extrusa</name>
    <name type="common">Bark spider</name>
    <name type="synonym">Caerostris bankana</name>
    <dbReference type="NCBI Taxonomy" id="172846"/>
    <lineage>
        <taxon>Eukaryota</taxon>
        <taxon>Metazoa</taxon>
        <taxon>Ecdysozoa</taxon>
        <taxon>Arthropoda</taxon>
        <taxon>Chelicerata</taxon>
        <taxon>Arachnida</taxon>
        <taxon>Araneae</taxon>
        <taxon>Araneomorphae</taxon>
        <taxon>Entelegynae</taxon>
        <taxon>Araneoidea</taxon>
        <taxon>Araneidae</taxon>
        <taxon>Caerostris</taxon>
    </lineage>
</organism>
<proteinExistence type="predicted"/>
<dbReference type="EMBL" id="BPLR01012185">
    <property type="protein sequence ID" value="GIY52000.1"/>
    <property type="molecule type" value="Genomic_DNA"/>
</dbReference>
<reference evidence="1 2" key="1">
    <citation type="submission" date="2021-06" db="EMBL/GenBank/DDBJ databases">
        <title>Caerostris extrusa draft genome.</title>
        <authorList>
            <person name="Kono N."/>
            <person name="Arakawa K."/>
        </authorList>
    </citation>
    <scope>NUCLEOTIDE SEQUENCE [LARGE SCALE GENOMIC DNA]</scope>
</reference>
<sequence length="108" mass="12301">MAFQSQKKLFACIIKCFANTYETPCIKRKEPSGTVFVSEIRTVGYPVHNLNSFRSSPQSQSIEIHSTISICLHPVHKPIYLDPVHNLNSFNPVHDLNPFRSSPRSQFV</sequence>
<accession>A0AAV4U2M3</accession>
<gene>
    <name evidence="1" type="ORF">CEXT_734621</name>
</gene>
<name>A0AAV4U2M3_CAEEX</name>
<evidence type="ECO:0000313" key="2">
    <source>
        <dbReference type="Proteomes" id="UP001054945"/>
    </source>
</evidence>
<dbReference type="Proteomes" id="UP001054945">
    <property type="component" value="Unassembled WGS sequence"/>
</dbReference>
<keyword evidence="2" id="KW-1185">Reference proteome</keyword>
<dbReference type="AlphaFoldDB" id="A0AAV4U2M3"/>
<protein>
    <submittedName>
        <fullName evidence="1">Uncharacterized protein</fullName>
    </submittedName>
</protein>
<evidence type="ECO:0000313" key="1">
    <source>
        <dbReference type="EMBL" id="GIY52000.1"/>
    </source>
</evidence>